<name>A0A2Z4IJB2_9BACT</name>
<proteinExistence type="predicted"/>
<organism evidence="1 2">
    <name type="scientific">Echinicola strongylocentroti</name>
    <dbReference type="NCBI Taxonomy" id="1795355"/>
    <lineage>
        <taxon>Bacteria</taxon>
        <taxon>Pseudomonadati</taxon>
        <taxon>Bacteroidota</taxon>
        <taxon>Cytophagia</taxon>
        <taxon>Cytophagales</taxon>
        <taxon>Cyclobacteriaceae</taxon>
        <taxon>Echinicola</taxon>
    </lineage>
</organism>
<evidence type="ECO:0000313" key="2">
    <source>
        <dbReference type="Proteomes" id="UP000248688"/>
    </source>
</evidence>
<dbReference type="AlphaFoldDB" id="A0A2Z4IJB2"/>
<dbReference type="RefSeq" id="WP_112783999.1">
    <property type="nucleotide sequence ID" value="NZ_CP030041.1"/>
</dbReference>
<evidence type="ECO:0008006" key="3">
    <source>
        <dbReference type="Google" id="ProtNLM"/>
    </source>
</evidence>
<dbReference type="KEGG" id="est:DN752_11060"/>
<dbReference type="Proteomes" id="UP000248688">
    <property type="component" value="Chromosome"/>
</dbReference>
<dbReference type="EMBL" id="CP030041">
    <property type="protein sequence ID" value="AWW30618.1"/>
    <property type="molecule type" value="Genomic_DNA"/>
</dbReference>
<reference evidence="1 2" key="1">
    <citation type="submission" date="2018-06" db="EMBL/GenBank/DDBJ databases">
        <title>Echinicola strongylocentroti sp. nov., isolated from a sea urchin Strongylocentrotus intermedius.</title>
        <authorList>
            <person name="Bae S.S."/>
        </authorList>
    </citation>
    <scope>NUCLEOTIDE SEQUENCE [LARGE SCALE GENOMIC DNA]</scope>
    <source>
        <strain evidence="1 2">MEBiC08714</strain>
    </source>
</reference>
<evidence type="ECO:0000313" key="1">
    <source>
        <dbReference type="EMBL" id="AWW30618.1"/>
    </source>
</evidence>
<keyword evidence="2" id="KW-1185">Reference proteome</keyword>
<accession>A0A2Z4IJB2</accession>
<protein>
    <recommendedName>
        <fullName evidence="3">Anti-sigma factor</fullName>
    </recommendedName>
</protein>
<dbReference type="OrthoDB" id="982713at2"/>
<gene>
    <name evidence="1" type="ORF">DN752_11060</name>
</gene>
<sequence length="78" mass="9169">MTKYFTPNEQLIKYLYQEMSDEESEGFEQLLQIDDRLMQDYLDAIDMLGRLNDEMMEPSEKTVVAIKRKAKSSGLEKV</sequence>